<feature type="transmembrane region" description="Helical" evidence="1">
    <location>
        <begin position="6"/>
        <end position="26"/>
    </location>
</feature>
<keyword evidence="1" id="KW-0812">Transmembrane</keyword>
<keyword evidence="1" id="KW-0472">Membrane</keyword>
<evidence type="ECO:0000256" key="1">
    <source>
        <dbReference type="SAM" id="Phobius"/>
    </source>
</evidence>
<dbReference type="EMBL" id="BAAAOH010000001">
    <property type="protein sequence ID" value="GAA1975961.1"/>
    <property type="molecule type" value="Genomic_DNA"/>
</dbReference>
<gene>
    <name evidence="2" type="ORF">GCM10009777_06130</name>
</gene>
<protein>
    <submittedName>
        <fullName evidence="2">Uncharacterized protein</fullName>
    </submittedName>
</protein>
<dbReference type="RefSeq" id="WP_344058404.1">
    <property type="nucleotide sequence ID" value="NZ_BAAAOH010000001.1"/>
</dbReference>
<organism evidence="2 3">
    <name type="scientific">Microbacterium pumilum</name>
    <dbReference type="NCBI Taxonomy" id="344165"/>
    <lineage>
        <taxon>Bacteria</taxon>
        <taxon>Bacillati</taxon>
        <taxon>Actinomycetota</taxon>
        <taxon>Actinomycetes</taxon>
        <taxon>Micrococcales</taxon>
        <taxon>Microbacteriaceae</taxon>
        <taxon>Microbacterium</taxon>
    </lineage>
</organism>
<keyword evidence="3" id="KW-1185">Reference proteome</keyword>
<comment type="caution">
    <text evidence="2">The sequence shown here is derived from an EMBL/GenBank/DDBJ whole genome shotgun (WGS) entry which is preliminary data.</text>
</comment>
<reference evidence="3" key="1">
    <citation type="journal article" date="2019" name="Int. J. Syst. Evol. Microbiol.">
        <title>The Global Catalogue of Microorganisms (GCM) 10K type strain sequencing project: providing services to taxonomists for standard genome sequencing and annotation.</title>
        <authorList>
            <consortium name="The Broad Institute Genomics Platform"/>
            <consortium name="The Broad Institute Genome Sequencing Center for Infectious Disease"/>
            <person name="Wu L."/>
            <person name="Ma J."/>
        </authorList>
    </citation>
    <scope>NUCLEOTIDE SEQUENCE [LARGE SCALE GENOMIC DNA]</scope>
    <source>
        <strain evidence="3">JCM 14902</strain>
    </source>
</reference>
<sequence>MTELEQTLLFAVSGVVLVGTLIVFVWQYIRMNRRDKDDDR</sequence>
<evidence type="ECO:0000313" key="3">
    <source>
        <dbReference type="Proteomes" id="UP001500326"/>
    </source>
</evidence>
<evidence type="ECO:0000313" key="2">
    <source>
        <dbReference type="EMBL" id="GAA1975961.1"/>
    </source>
</evidence>
<keyword evidence="1" id="KW-1133">Transmembrane helix</keyword>
<name>A0ABP5DB96_9MICO</name>
<proteinExistence type="predicted"/>
<dbReference type="Proteomes" id="UP001500326">
    <property type="component" value="Unassembled WGS sequence"/>
</dbReference>
<accession>A0ABP5DB96</accession>